<feature type="compositionally biased region" description="Basic and acidic residues" evidence="6">
    <location>
        <begin position="85"/>
        <end position="102"/>
    </location>
</feature>
<evidence type="ECO:0000256" key="6">
    <source>
        <dbReference type="SAM" id="MobiDB-lite"/>
    </source>
</evidence>
<dbReference type="GeneTree" id="ENSGT01150000286944"/>
<keyword evidence="9" id="KW-1185">Reference proteome</keyword>
<evidence type="ECO:0000256" key="3">
    <source>
        <dbReference type="ARBA" id="ARBA00022771"/>
    </source>
</evidence>
<feature type="domain" description="C2H2-type" evidence="7">
    <location>
        <begin position="202"/>
        <end position="229"/>
    </location>
</feature>
<evidence type="ECO:0000256" key="1">
    <source>
        <dbReference type="ARBA" id="ARBA00022723"/>
    </source>
</evidence>
<dbReference type="InParanoid" id="A0A674K0G0"/>
<evidence type="ECO:0000313" key="9">
    <source>
        <dbReference type="Proteomes" id="UP000472274"/>
    </source>
</evidence>
<sequence length="271" mass="30904">SFPHPLGFHIPPPEHRDWFHSRNVLSDKYSTNAPCTLIWSDSTLCTGFSFPKPELIIRLERGEELWVPDLRDCKERRLPSYTRRAGAERGSENQQGNHHEEVPGEVELQGTFVGRGEGNFSQCLEQEEAWGNWHRSERLLENHPGKRVDESINGGEGDKGPRAQQTNSKEETPRHYPQCGKEFIVRSQFVTHQTICAGEKPFQCLDDGESFNKLSDLNNHGSSQTGKKTCQSLEWGKCFISKTQIIKHQAIHTGERPHKCLDCGKSFIRRS</sequence>
<dbReference type="AlphaFoldDB" id="A0A674K0G0"/>
<accession>A0A674K0G0</accession>
<protein>
    <recommendedName>
        <fullName evidence="7">C2H2-type domain-containing protein</fullName>
    </recommendedName>
</protein>
<dbReference type="PANTHER" id="PTHR23234">
    <property type="entry name" value="ZNF44 PROTEIN"/>
    <property type="match status" value="1"/>
</dbReference>
<dbReference type="GO" id="GO:0008270">
    <property type="term" value="F:zinc ion binding"/>
    <property type="evidence" value="ECO:0007669"/>
    <property type="project" value="UniProtKB-KW"/>
</dbReference>
<dbReference type="Proteomes" id="UP000472274">
    <property type="component" value="Unplaced"/>
</dbReference>
<dbReference type="SUPFAM" id="SSF57667">
    <property type="entry name" value="beta-beta-alpha zinc fingers"/>
    <property type="match status" value="2"/>
</dbReference>
<dbReference type="PROSITE" id="PS50157">
    <property type="entry name" value="ZINC_FINGER_C2H2_2"/>
    <property type="match status" value="3"/>
</dbReference>
<keyword evidence="2" id="KW-0677">Repeat</keyword>
<reference evidence="8" key="1">
    <citation type="submission" date="2025-08" db="UniProtKB">
        <authorList>
            <consortium name="Ensembl"/>
        </authorList>
    </citation>
    <scope>IDENTIFICATION</scope>
</reference>
<evidence type="ECO:0000256" key="4">
    <source>
        <dbReference type="ARBA" id="ARBA00022833"/>
    </source>
</evidence>
<evidence type="ECO:0000256" key="2">
    <source>
        <dbReference type="ARBA" id="ARBA00022737"/>
    </source>
</evidence>
<name>A0A674K0G0_9SAUR</name>
<feature type="domain" description="C2H2-type" evidence="7">
    <location>
        <begin position="178"/>
        <end position="201"/>
    </location>
</feature>
<dbReference type="InterPro" id="IPR036236">
    <property type="entry name" value="Znf_C2H2_sf"/>
</dbReference>
<feature type="domain" description="C2H2-type" evidence="7">
    <location>
        <begin position="228"/>
        <end position="257"/>
    </location>
</feature>
<dbReference type="InterPro" id="IPR013087">
    <property type="entry name" value="Znf_C2H2_type"/>
</dbReference>
<reference evidence="8" key="2">
    <citation type="submission" date="2025-09" db="UniProtKB">
        <authorList>
            <consortium name="Ensembl"/>
        </authorList>
    </citation>
    <scope>IDENTIFICATION</scope>
</reference>
<dbReference type="PANTHER" id="PTHR23234:SF10">
    <property type="entry name" value="RIKEN CDNA 6720489N17 GENE-RELATED"/>
    <property type="match status" value="1"/>
</dbReference>
<dbReference type="InterPro" id="IPR050758">
    <property type="entry name" value="Znf_C2H2-type"/>
</dbReference>
<evidence type="ECO:0000313" key="8">
    <source>
        <dbReference type="Ensembl" id="ENSTMTP00000025837.1"/>
    </source>
</evidence>
<evidence type="ECO:0000256" key="5">
    <source>
        <dbReference type="PROSITE-ProRule" id="PRU00042"/>
    </source>
</evidence>
<evidence type="ECO:0000259" key="7">
    <source>
        <dbReference type="PROSITE" id="PS50157"/>
    </source>
</evidence>
<feature type="region of interest" description="Disordered" evidence="6">
    <location>
        <begin position="82"/>
        <end position="103"/>
    </location>
</feature>
<feature type="region of interest" description="Disordered" evidence="6">
    <location>
        <begin position="141"/>
        <end position="175"/>
    </location>
</feature>
<organism evidence="8 9">
    <name type="scientific">Terrapene triunguis</name>
    <name type="common">Three-toed box turtle</name>
    <dbReference type="NCBI Taxonomy" id="2587831"/>
    <lineage>
        <taxon>Eukaryota</taxon>
        <taxon>Metazoa</taxon>
        <taxon>Chordata</taxon>
        <taxon>Craniata</taxon>
        <taxon>Vertebrata</taxon>
        <taxon>Euteleostomi</taxon>
        <taxon>Archelosauria</taxon>
        <taxon>Testudinata</taxon>
        <taxon>Testudines</taxon>
        <taxon>Cryptodira</taxon>
        <taxon>Durocryptodira</taxon>
        <taxon>Testudinoidea</taxon>
        <taxon>Emydidae</taxon>
        <taxon>Terrapene</taxon>
    </lineage>
</organism>
<dbReference type="FunFam" id="3.30.160.60:FF:000446">
    <property type="entry name" value="Zinc finger protein"/>
    <property type="match status" value="1"/>
</dbReference>
<keyword evidence="4" id="KW-0862">Zinc</keyword>
<proteinExistence type="predicted"/>
<dbReference type="Ensembl" id="ENSTMTT00000026769.1">
    <property type="protein sequence ID" value="ENSTMTP00000025837.1"/>
    <property type="gene ID" value="ENSTMTG00000018873.1"/>
</dbReference>
<keyword evidence="3 5" id="KW-0863">Zinc-finger</keyword>
<feature type="compositionally biased region" description="Basic and acidic residues" evidence="6">
    <location>
        <begin position="141"/>
        <end position="161"/>
    </location>
</feature>
<keyword evidence="1" id="KW-0479">Metal-binding</keyword>
<dbReference type="Gene3D" id="3.30.160.60">
    <property type="entry name" value="Classic Zinc Finger"/>
    <property type="match status" value="3"/>
</dbReference>